<dbReference type="Proteomes" id="UP000053447">
    <property type="component" value="Unassembled WGS sequence"/>
</dbReference>
<evidence type="ECO:0000313" key="8">
    <source>
        <dbReference type="EMBL" id="KTW29579.1"/>
    </source>
</evidence>
<dbReference type="GO" id="GO:0005829">
    <property type="term" value="C:cytosol"/>
    <property type="evidence" value="ECO:0007669"/>
    <property type="project" value="UniProtKB-SubCell"/>
</dbReference>
<evidence type="ECO:0000256" key="6">
    <source>
        <dbReference type="HAMAP-Rule" id="MF_03168"/>
    </source>
</evidence>
<keyword evidence="2 6" id="KW-0547">Nucleotide-binding</keyword>
<dbReference type="GO" id="GO:0004017">
    <property type="term" value="F:AMP kinase activity"/>
    <property type="evidence" value="ECO:0007669"/>
    <property type="project" value="UniProtKB-UniRule"/>
</dbReference>
<reference evidence="9" key="1">
    <citation type="journal article" date="2016" name="Nat. Commun.">
        <title>Genome analysis of three Pneumocystis species reveals adaptation mechanisms to life exclusively in mammalian hosts.</title>
        <authorList>
            <person name="Ma L."/>
            <person name="Chen Z."/>
            <person name="Huang D.W."/>
            <person name="Kutty G."/>
            <person name="Ishihara M."/>
            <person name="Wang H."/>
            <person name="Abouelleil A."/>
            <person name="Bishop L."/>
            <person name="Davey E."/>
            <person name="Deng R."/>
            <person name="Deng X."/>
            <person name="Fan L."/>
            <person name="Fantoni G."/>
            <person name="Fitzgerald M."/>
            <person name="Gogineni E."/>
            <person name="Goldberg J.M."/>
            <person name="Handley G."/>
            <person name="Hu X."/>
            <person name="Huber C."/>
            <person name="Jiao X."/>
            <person name="Jones K."/>
            <person name="Levin J.Z."/>
            <person name="Liu Y."/>
            <person name="Macdonald P."/>
            <person name="Melnikov A."/>
            <person name="Raley C."/>
            <person name="Sassi M."/>
            <person name="Sherman B.T."/>
            <person name="Song X."/>
            <person name="Sykes S."/>
            <person name="Tran B."/>
            <person name="Walsh L."/>
            <person name="Xia Y."/>
            <person name="Yang J."/>
            <person name="Young S."/>
            <person name="Zeng Q."/>
            <person name="Zheng X."/>
            <person name="Stephens R."/>
            <person name="Nusbaum C."/>
            <person name="Birren B.W."/>
            <person name="Azadi P."/>
            <person name="Lempicki R.A."/>
            <person name="Cuomo C.A."/>
            <person name="Kovacs J.A."/>
        </authorList>
    </citation>
    <scope>NUCLEOTIDE SEQUENCE [LARGE SCALE GENOMIC DNA]</scope>
    <source>
        <strain evidence="9">RU7</strain>
    </source>
</reference>
<keyword evidence="1 6" id="KW-0808">Transferase</keyword>
<dbReference type="InterPro" id="IPR000850">
    <property type="entry name" value="Adenylat/UMP-CMP_kin"/>
</dbReference>
<dbReference type="Pfam" id="PF00406">
    <property type="entry name" value="ADK"/>
    <property type="match status" value="1"/>
</dbReference>
<dbReference type="InterPro" id="IPR006259">
    <property type="entry name" value="Adenyl_kin_sub"/>
</dbReference>
<dbReference type="GO" id="GO:0005758">
    <property type="term" value="C:mitochondrial intermembrane space"/>
    <property type="evidence" value="ECO:0007669"/>
    <property type="project" value="UniProtKB-SubCell"/>
</dbReference>
<dbReference type="HAMAP" id="MF_00235">
    <property type="entry name" value="Adenylate_kinase_Adk"/>
    <property type="match status" value="1"/>
</dbReference>
<dbReference type="FunFam" id="3.40.50.300:FF:000106">
    <property type="entry name" value="Adenylate kinase mitochondrial"/>
    <property type="match status" value="1"/>
</dbReference>
<feature type="domain" description="Adenylate kinase active site lid" evidence="7">
    <location>
        <begin position="162"/>
        <end position="197"/>
    </location>
</feature>
<dbReference type="RefSeq" id="XP_018229410.1">
    <property type="nucleotide sequence ID" value="XM_018374458.1"/>
</dbReference>
<dbReference type="STRING" id="1408657.A0A0W4ZMH9"/>
<evidence type="ECO:0000256" key="2">
    <source>
        <dbReference type="ARBA" id="ARBA00022741"/>
    </source>
</evidence>
<sequence>MEIIQRELKKIQSNFSSFQNYFQDSKKKEKQSQELRMILIGPPGSGKGTQAPKIKKEFCICHLATGDMLRSHVARKTVLGKEAKSIMERGELVNDDIMVGMIKNELEENEECKNGFILDGFPRTILQAKKLDAMLEKNGKRIDHVLEFQIDDELLVHRVTGRLVHLASGRTYHREFQPPKEPMKDDVTGEPLIQRSDDNIETLKSRLKTYHEQTSPVISYYKSHGIWSGLDAAQSPSKVWQSMLNIFTHSCKKEGVSIH</sequence>
<dbReference type="GO" id="GO:0046034">
    <property type="term" value="P:ATP metabolic process"/>
    <property type="evidence" value="ECO:0007669"/>
    <property type="project" value="UniProtKB-UniRule"/>
</dbReference>
<dbReference type="NCBIfam" id="NF001381">
    <property type="entry name" value="PRK00279.1-3"/>
    <property type="match status" value="1"/>
</dbReference>
<dbReference type="PROSITE" id="PS00113">
    <property type="entry name" value="ADENYLATE_KINASE"/>
    <property type="match status" value="1"/>
</dbReference>
<feature type="binding site" evidence="6">
    <location>
        <position position="65"/>
    </location>
    <ligand>
        <name>AMP</name>
        <dbReference type="ChEBI" id="CHEBI:456215"/>
    </ligand>
</feature>
<dbReference type="EC" id="2.7.4.3" evidence="6"/>
<feature type="binding site" evidence="6">
    <location>
        <position position="195"/>
    </location>
    <ligand>
        <name>AMP</name>
        <dbReference type="ChEBI" id="CHEBI:456215"/>
    </ligand>
</feature>
<comment type="similarity">
    <text evidence="6">Belongs to the adenylate kinase family. AK2 subfamily.</text>
</comment>
<dbReference type="EMBL" id="LFWA01000009">
    <property type="protein sequence ID" value="KTW29579.1"/>
    <property type="molecule type" value="Genomic_DNA"/>
</dbReference>
<protein>
    <recommendedName>
        <fullName evidence="6">Adenylate kinase</fullName>
        <ecNumber evidence="6">2.7.4.3</ecNumber>
    </recommendedName>
    <alternativeName>
        <fullName evidence="6">ATP-AMP transphosphorylase</fullName>
    </alternativeName>
    <alternativeName>
        <fullName evidence="6">ATP:AMP phosphotransferase</fullName>
    </alternativeName>
    <alternativeName>
        <fullName evidence="6">Adenylate kinase cytosolic and mitochondrial</fullName>
    </alternativeName>
    <alternativeName>
        <fullName evidence="6">Adenylate monophosphate kinase</fullName>
    </alternativeName>
</protein>
<accession>A0A0W4ZMH9</accession>
<feature type="binding site" evidence="6">
    <location>
        <position position="206"/>
    </location>
    <ligand>
        <name>AMP</name>
        <dbReference type="ChEBI" id="CHEBI:456215"/>
    </ligand>
</feature>
<keyword evidence="5 6" id="KW-0496">Mitochondrion</keyword>
<feature type="binding site" evidence="6">
    <location>
        <begin position="171"/>
        <end position="172"/>
    </location>
    <ligand>
        <name>ATP</name>
        <dbReference type="ChEBI" id="CHEBI:30616"/>
    </ligand>
</feature>
<evidence type="ECO:0000256" key="3">
    <source>
        <dbReference type="ARBA" id="ARBA00022777"/>
    </source>
</evidence>
<dbReference type="NCBIfam" id="NF011100">
    <property type="entry name" value="PRK14527.1"/>
    <property type="match status" value="1"/>
</dbReference>
<keyword evidence="9" id="KW-1185">Reference proteome</keyword>
<feature type="binding site" evidence="6">
    <location>
        <position position="234"/>
    </location>
    <ligand>
        <name>ATP</name>
        <dbReference type="ChEBI" id="CHEBI:30616"/>
    </ligand>
</feature>
<dbReference type="InterPro" id="IPR027417">
    <property type="entry name" value="P-loop_NTPase"/>
</dbReference>
<evidence type="ECO:0000256" key="5">
    <source>
        <dbReference type="ARBA" id="ARBA00023128"/>
    </source>
</evidence>
<dbReference type="PANTHER" id="PTHR23359">
    <property type="entry name" value="NUCLEOTIDE KINASE"/>
    <property type="match status" value="1"/>
</dbReference>
<dbReference type="GeneID" id="28940713"/>
<keyword evidence="6" id="KW-0963">Cytoplasm</keyword>
<dbReference type="GO" id="GO:0046033">
    <property type="term" value="P:AMP metabolic process"/>
    <property type="evidence" value="ECO:0007669"/>
    <property type="project" value="UniProtKB-UniRule"/>
</dbReference>
<name>A0A0W4ZMH9_PNEJ7</name>
<evidence type="ECO:0000256" key="4">
    <source>
        <dbReference type="ARBA" id="ARBA00022840"/>
    </source>
</evidence>
<comment type="function">
    <text evidence="6">Catalyzes the reversible transfer of the terminal phosphate group between ATP and AMP. Plays an important role in cellular energy homeostasis and in adenine nucleotide metabolism. Adenylate kinase activity is critical for regulation of the phosphate utilization and the AMP de novo biosynthesis pathways.</text>
</comment>
<comment type="subcellular location">
    <subcellularLocation>
        <location evidence="6">Cytoplasm</location>
        <location evidence="6">Cytosol</location>
    </subcellularLocation>
    <subcellularLocation>
        <location evidence="6">Mitochondrion intermembrane space</location>
    </subcellularLocation>
    <text evidence="6">Predominantly mitochondrial.</text>
</comment>
<dbReference type="PRINTS" id="PR00094">
    <property type="entry name" value="ADENYLTKNASE"/>
</dbReference>
<feature type="binding site" evidence="6">
    <location>
        <begin position="44"/>
        <end position="49"/>
    </location>
    <ligand>
        <name>ATP</name>
        <dbReference type="ChEBI" id="CHEBI:30616"/>
    </ligand>
</feature>
<feature type="region of interest" description="LID" evidence="6">
    <location>
        <begin position="161"/>
        <end position="198"/>
    </location>
</feature>
<feature type="binding site" evidence="6">
    <location>
        <begin position="120"/>
        <end position="123"/>
    </location>
    <ligand>
        <name>AMP</name>
        <dbReference type="ChEBI" id="CHEBI:456215"/>
    </ligand>
</feature>
<dbReference type="InterPro" id="IPR007862">
    <property type="entry name" value="Adenylate_kinase_lid-dom"/>
</dbReference>
<evidence type="ECO:0000313" key="9">
    <source>
        <dbReference type="Proteomes" id="UP000053447"/>
    </source>
</evidence>
<dbReference type="SUPFAM" id="SSF52540">
    <property type="entry name" value="P-loop containing nucleoside triphosphate hydrolases"/>
    <property type="match status" value="1"/>
</dbReference>
<dbReference type="Gene3D" id="3.40.50.300">
    <property type="entry name" value="P-loop containing nucleotide triphosphate hydrolases"/>
    <property type="match status" value="1"/>
</dbReference>
<comment type="caution">
    <text evidence="8">The sequence shown here is derived from an EMBL/GenBank/DDBJ whole genome shotgun (WGS) entry which is preliminary data.</text>
</comment>
<dbReference type="eggNOG" id="KOG3078">
    <property type="taxonomic scope" value="Eukaryota"/>
</dbReference>
<evidence type="ECO:0000256" key="1">
    <source>
        <dbReference type="ARBA" id="ARBA00022679"/>
    </source>
</evidence>
<comment type="domain">
    <text evidence="6">Consists of three domains, a large central CORE domain and two small peripheral domains, NMPbind and LID, which undergo movements during catalysis. The LID domain closes over the site of phosphoryl transfer upon ATP binding. Assembling and dissambling the active center during each catalytic cycle provides an effective means to prevent ATP hydrolysis.</text>
</comment>
<dbReference type="GO" id="GO:0006172">
    <property type="term" value="P:ADP biosynthetic process"/>
    <property type="evidence" value="ECO:0007669"/>
    <property type="project" value="UniProtKB-UniRule"/>
</dbReference>
<keyword evidence="4 6" id="KW-0067">ATP-binding</keyword>
<comment type="subunit">
    <text evidence="6">Monomer.</text>
</comment>
<dbReference type="OrthoDB" id="439792at2759"/>
<feature type="binding site" evidence="6">
    <location>
        <position position="70"/>
    </location>
    <ligand>
        <name>AMP</name>
        <dbReference type="ChEBI" id="CHEBI:456215"/>
    </ligand>
</feature>
<gene>
    <name evidence="6" type="primary">ADK1</name>
    <name evidence="8" type="ORF">T551_02195</name>
</gene>
<dbReference type="InterPro" id="IPR033690">
    <property type="entry name" value="Adenylat_kinase_CS"/>
</dbReference>
<keyword evidence="3 6" id="KW-0418">Kinase</keyword>
<evidence type="ECO:0000259" key="7">
    <source>
        <dbReference type="Pfam" id="PF05191"/>
    </source>
</evidence>
<dbReference type="NCBIfam" id="NF001380">
    <property type="entry name" value="PRK00279.1-2"/>
    <property type="match status" value="1"/>
</dbReference>
<organism evidence="8 9">
    <name type="scientific">Pneumocystis jirovecii (strain RU7)</name>
    <name type="common">Human pneumocystis pneumonia agent</name>
    <dbReference type="NCBI Taxonomy" id="1408657"/>
    <lineage>
        <taxon>Eukaryota</taxon>
        <taxon>Fungi</taxon>
        <taxon>Dikarya</taxon>
        <taxon>Ascomycota</taxon>
        <taxon>Taphrinomycotina</taxon>
        <taxon>Pneumocystomycetes</taxon>
        <taxon>Pneumocystaceae</taxon>
        <taxon>Pneumocystis</taxon>
    </lineage>
</organism>
<dbReference type="GO" id="GO:0005524">
    <property type="term" value="F:ATP binding"/>
    <property type="evidence" value="ECO:0007669"/>
    <property type="project" value="UniProtKB-KW"/>
</dbReference>
<dbReference type="Pfam" id="PF05191">
    <property type="entry name" value="ADK_lid"/>
    <property type="match status" value="1"/>
</dbReference>
<proteinExistence type="inferred from homology"/>
<dbReference type="HAMAP" id="MF_03168">
    <property type="entry name" value="Adenylate_kinase_AK2"/>
    <property type="match status" value="1"/>
</dbReference>
<feature type="region of interest" description="NMPbind" evidence="6">
    <location>
        <begin position="64"/>
        <end position="93"/>
    </location>
</feature>
<feature type="binding site" evidence="6">
    <location>
        <begin position="91"/>
        <end position="93"/>
    </location>
    <ligand>
        <name>AMP</name>
        <dbReference type="ChEBI" id="CHEBI:456215"/>
    </ligand>
</feature>
<feature type="binding site" evidence="6">
    <location>
        <position position="162"/>
    </location>
    <ligand>
        <name>ATP</name>
        <dbReference type="ChEBI" id="CHEBI:30616"/>
    </ligand>
</feature>
<dbReference type="AlphaFoldDB" id="A0A0W4ZMH9"/>
<dbReference type="CDD" id="cd01428">
    <property type="entry name" value="ADK"/>
    <property type="match status" value="1"/>
</dbReference>
<dbReference type="NCBIfam" id="TIGR01351">
    <property type="entry name" value="adk"/>
    <property type="match status" value="1"/>
</dbReference>
<dbReference type="VEuPathDB" id="FungiDB:T551_02195"/>
<dbReference type="InterPro" id="IPR028587">
    <property type="entry name" value="AK2"/>
</dbReference>
<feature type="binding site" evidence="6">
    <location>
        <position position="127"/>
    </location>
    <ligand>
        <name>AMP</name>
        <dbReference type="ChEBI" id="CHEBI:456215"/>
    </ligand>
</feature>
<comment type="catalytic activity">
    <reaction evidence="6">
        <text>AMP + ATP = 2 ADP</text>
        <dbReference type="Rhea" id="RHEA:12973"/>
        <dbReference type="ChEBI" id="CHEBI:30616"/>
        <dbReference type="ChEBI" id="CHEBI:456215"/>
        <dbReference type="ChEBI" id="CHEBI:456216"/>
        <dbReference type="EC" id="2.7.4.3"/>
    </reaction>
</comment>